<name>A0ACB9MB23_9MYRT</name>
<gene>
    <name evidence="1" type="ORF">MLD38_034126</name>
</gene>
<sequence length="313" mass="35165">MAGSNLDDEVPLPGFRFHPTDEELVSFYLARLVDGRPARIDRFIKHVDIYKYDPWDLPKANEEAGDTECLYFFCKRGRKYNNSVRPNRVTGTGFWKATGIDKPVLNNPADGDPCVIGLKKTLVYYCGSAAKGTKTDWMMHEFRLPPTDNNHDSSDIAVRTSIRNTQSAICCLYNLLGYMQEVWTVCKIFRRSVMQKWYASGGQEFTTNNELIQGNQNPGQLDVEMEPSCYTSFGSLPHNAMQAPDQETAAEAASNDLDAYMIGRSALADASCSSNNFITTDDYHGFAYDDWDELRSVVGCAFDNHPPSKQGHK</sequence>
<evidence type="ECO:0000313" key="1">
    <source>
        <dbReference type="EMBL" id="KAI4320672.1"/>
    </source>
</evidence>
<keyword evidence="2" id="KW-1185">Reference proteome</keyword>
<protein>
    <submittedName>
        <fullName evidence="1">Uncharacterized protein</fullName>
    </submittedName>
</protein>
<comment type="caution">
    <text evidence="1">The sequence shown here is derived from an EMBL/GenBank/DDBJ whole genome shotgun (WGS) entry which is preliminary data.</text>
</comment>
<accession>A0ACB9MB23</accession>
<organism evidence="1 2">
    <name type="scientific">Melastoma candidum</name>
    <dbReference type="NCBI Taxonomy" id="119954"/>
    <lineage>
        <taxon>Eukaryota</taxon>
        <taxon>Viridiplantae</taxon>
        <taxon>Streptophyta</taxon>
        <taxon>Embryophyta</taxon>
        <taxon>Tracheophyta</taxon>
        <taxon>Spermatophyta</taxon>
        <taxon>Magnoliopsida</taxon>
        <taxon>eudicotyledons</taxon>
        <taxon>Gunneridae</taxon>
        <taxon>Pentapetalae</taxon>
        <taxon>rosids</taxon>
        <taxon>malvids</taxon>
        <taxon>Myrtales</taxon>
        <taxon>Melastomataceae</taxon>
        <taxon>Melastomatoideae</taxon>
        <taxon>Melastomateae</taxon>
        <taxon>Melastoma</taxon>
    </lineage>
</organism>
<dbReference type="EMBL" id="CM042889">
    <property type="protein sequence ID" value="KAI4320672.1"/>
    <property type="molecule type" value="Genomic_DNA"/>
</dbReference>
<dbReference type="Proteomes" id="UP001057402">
    <property type="component" value="Chromosome 10"/>
</dbReference>
<proteinExistence type="predicted"/>
<reference evidence="2" key="1">
    <citation type="journal article" date="2023" name="Front. Plant Sci.">
        <title>Chromosomal-level genome assembly of Melastoma candidum provides insights into trichome evolution.</title>
        <authorList>
            <person name="Zhong Y."/>
            <person name="Wu W."/>
            <person name="Sun C."/>
            <person name="Zou P."/>
            <person name="Liu Y."/>
            <person name="Dai S."/>
            <person name="Zhou R."/>
        </authorList>
    </citation>
    <scope>NUCLEOTIDE SEQUENCE [LARGE SCALE GENOMIC DNA]</scope>
</reference>
<evidence type="ECO:0000313" key="2">
    <source>
        <dbReference type="Proteomes" id="UP001057402"/>
    </source>
</evidence>